<dbReference type="AlphaFoldDB" id="A0A8X8B451"/>
<protein>
    <submittedName>
        <fullName evidence="1">Uncharacterized protein</fullName>
    </submittedName>
</protein>
<comment type="caution">
    <text evidence="1">The sequence shown here is derived from an EMBL/GenBank/DDBJ whole genome shotgun (WGS) entry which is preliminary data.</text>
</comment>
<name>A0A8X8B451_BRACI</name>
<keyword evidence="2" id="KW-1185">Reference proteome</keyword>
<proteinExistence type="predicted"/>
<evidence type="ECO:0000313" key="1">
    <source>
        <dbReference type="EMBL" id="KAG2320517.1"/>
    </source>
</evidence>
<sequence>MAESCRASSLTPEEVDGFTLGHVFSGLLMQPCTCGFDAVSFPTFLLKEIADVQLMIDICGLTIGHRTTTKVQLNIGKQDYHSTYHKDGTKDELRVSTNNDEGWNDGTRCFSRIQRLSS</sequence>
<accession>A0A8X8B451</accession>
<gene>
    <name evidence="1" type="ORF">Bca52824_013730</name>
</gene>
<reference evidence="1 2" key="1">
    <citation type="submission" date="2020-02" db="EMBL/GenBank/DDBJ databases">
        <authorList>
            <person name="Ma Q."/>
            <person name="Huang Y."/>
            <person name="Song X."/>
            <person name="Pei D."/>
        </authorList>
    </citation>
    <scope>NUCLEOTIDE SEQUENCE [LARGE SCALE GENOMIC DNA]</scope>
    <source>
        <strain evidence="1">Sxm20200214</strain>
        <tissue evidence="1">Leaf</tissue>
    </source>
</reference>
<dbReference type="Proteomes" id="UP000886595">
    <property type="component" value="Unassembled WGS sequence"/>
</dbReference>
<dbReference type="EMBL" id="JAAMPC010000003">
    <property type="protein sequence ID" value="KAG2320517.1"/>
    <property type="molecule type" value="Genomic_DNA"/>
</dbReference>
<organism evidence="1 2">
    <name type="scientific">Brassica carinata</name>
    <name type="common">Ethiopian mustard</name>
    <name type="synonym">Abyssinian cabbage</name>
    <dbReference type="NCBI Taxonomy" id="52824"/>
    <lineage>
        <taxon>Eukaryota</taxon>
        <taxon>Viridiplantae</taxon>
        <taxon>Streptophyta</taxon>
        <taxon>Embryophyta</taxon>
        <taxon>Tracheophyta</taxon>
        <taxon>Spermatophyta</taxon>
        <taxon>Magnoliopsida</taxon>
        <taxon>eudicotyledons</taxon>
        <taxon>Gunneridae</taxon>
        <taxon>Pentapetalae</taxon>
        <taxon>rosids</taxon>
        <taxon>malvids</taxon>
        <taxon>Brassicales</taxon>
        <taxon>Brassicaceae</taxon>
        <taxon>Brassiceae</taxon>
        <taxon>Brassica</taxon>
    </lineage>
</organism>
<evidence type="ECO:0000313" key="2">
    <source>
        <dbReference type="Proteomes" id="UP000886595"/>
    </source>
</evidence>